<feature type="region of interest" description="Disordered" evidence="1">
    <location>
        <begin position="1"/>
        <end position="21"/>
    </location>
</feature>
<evidence type="ECO:0000313" key="2">
    <source>
        <dbReference type="EMBL" id="NUU18803.1"/>
    </source>
</evidence>
<evidence type="ECO:0000256" key="1">
    <source>
        <dbReference type="SAM" id="MobiDB-lite"/>
    </source>
</evidence>
<sequence>MTEVRPTLSLPASDVHGTAPGVRPLTPVELAHLDRARAHLRASGTDLADAGAVGALLHTTRSRWAAGPATPVPQAMVMALGVGVGDLVVARAPGARWALRTGGAAPTPAVVSVSGADAALPLADVASRWESGCGPEWVSEYVAAASAHLTPDTAPEVPSPRTPARVAAATATFRTPADLPFPPSPAAQDIALGVLDQVLEAALTPGAAVVPFAVVDGSPAQGHDVRTFDGAPERALQEARAWVRSSGAARAAVAWFGQLPADDADRPAVLVEASDAGAPSLVVAHRYTAATPEGDGRARPARPVGEPLVLGQAAPLL</sequence>
<dbReference type="EMBL" id="JABMCI010000069">
    <property type="protein sequence ID" value="NUU18803.1"/>
    <property type="molecule type" value="Genomic_DNA"/>
</dbReference>
<gene>
    <name evidence="2" type="ORF">HP550_16240</name>
</gene>
<dbReference type="AlphaFoldDB" id="A0A7Y6DYM8"/>
<proteinExistence type="predicted"/>
<dbReference type="Proteomes" id="UP000565724">
    <property type="component" value="Unassembled WGS sequence"/>
</dbReference>
<evidence type="ECO:0008006" key="4">
    <source>
        <dbReference type="Google" id="ProtNLM"/>
    </source>
</evidence>
<accession>A0A7Y6DYM8</accession>
<keyword evidence="3" id="KW-1185">Reference proteome</keyword>
<organism evidence="2 3">
    <name type="scientific">Cellulomonas humilata</name>
    <dbReference type="NCBI Taxonomy" id="144055"/>
    <lineage>
        <taxon>Bacteria</taxon>
        <taxon>Bacillati</taxon>
        <taxon>Actinomycetota</taxon>
        <taxon>Actinomycetes</taxon>
        <taxon>Micrococcales</taxon>
        <taxon>Cellulomonadaceae</taxon>
        <taxon>Cellulomonas</taxon>
    </lineage>
</organism>
<reference evidence="2 3" key="1">
    <citation type="submission" date="2020-05" db="EMBL/GenBank/DDBJ databases">
        <title>Genome Sequencing of Type Strains.</title>
        <authorList>
            <person name="Lemaire J.F."/>
            <person name="Inderbitzin P."/>
            <person name="Gregorio O.A."/>
            <person name="Collins S.B."/>
            <person name="Wespe N."/>
            <person name="Knight-Connoni V."/>
        </authorList>
    </citation>
    <scope>NUCLEOTIDE SEQUENCE [LARGE SCALE GENOMIC DNA]</scope>
    <source>
        <strain evidence="2 3">ATCC 25174</strain>
    </source>
</reference>
<protein>
    <recommendedName>
        <fullName evidence="4">DUF3806 domain-containing protein</fullName>
    </recommendedName>
</protein>
<name>A0A7Y6DYM8_9CELL</name>
<evidence type="ECO:0000313" key="3">
    <source>
        <dbReference type="Proteomes" id="UP000565724"/>
    </source>
</evidence>
<comment type="caution">
    <text evidence="2">The sequence shown here is derived from an EMBL/GenBank/DDBJ whole genome shotgun (WGS) entry which is preliminary data.</text>
</comment>
<dbReference type="RefSeq" id="WP_175348736.1">
    <property type="nucleotide sequence ID" value="NZ_JABMCI010000069.1"/>
</dbReference>